<dbReference type="AlphaFoldDB" id="A0AAN7YAL0"/>
<keyword evidence="3" id="KW-0472">Membrane</keyword>
<dbReference type="PANTHER" id="PTHR22775">
    <property type="entry name" value="SORTING NEXIN"/>
    <property type="match status" value="1"/>
</dbReference>
<dbReference type="InterPro" id="IPR036305">
    <property type="entry name" value="RGS_sf"/>
</dbReference>
<keyword evidence="8" id="KW-1185">Reference proteome</keyword>
<dbReference type="Gene3D" id="3.30.1520.10">
    <property type="entry name" value="Phox-like domain"/>
    <property type="match status" value="1"/>
</dbReference>
<dbReference type="InterPro" id="IPR003114">
    <property type="entry name" value="Phox_assoc"/>
</dbReference>
<dbReference type="SMART" id="SM00313">
    <property type="entry name" value="PXA"/>
    <property type="match status" value="1"/>
</dbReference>
<dbReference type="SUPFAM" id="SSF48097">
    <property type="entry name" value="Regulator of G-protein signaling, RGS"/>
    <property type="match status" value="1"/>
</dbReference>
<gene>
    <name evidence="7" type="primary">TRM8_2</name>
    <name evidence="7" type="ORF">LTR05_001742</name>
</gene>
<feature type="transmembrane region" description="Helical" evidence="3">
    <location>
        <begin position="30"/>
        <end position="50"/>
    </location>
</feature>
<dbReference type="EMBL" id="JAVRRJ010000001">
    <property type="protein sequence ID" value="KAK5091557.1"/>
    <property type="molecule type" value="Genomic_DNA"/>
</dbReference>
<comment type="caution">
    <text evidence="7">The sequence shown here is derived from an EMBL/GenBank/DDBJ whole genome shotgun (WGS) entry which is preliminary data.</text>
</comment>
<feature type="domain" description="PXA" evidence="6">
    <location>
        <begin position="100"/>
        <end position="289"/>
    </location>
</feature>
<dbReference type="Pfam" id="PF00787">
    <property type="entry name" value="PX"/>
    <property type="match status" value="1"/>
</dbReference>
<dbReference type="InterPro" id="IPR044926">
    <property type="entry name" value="RGS_subdomain_2"/>
</dbReference>
<evidence type="ECO:0000313" key="8">
    <source>
        <dbReference type="Proteomes" id="UP001309876"/>
    </source>
</evidence>
<organism evidence="7 8">
    <name type="scientific">Lithohypha guttulata</name>
    <dbReference type="NCBI Taxonomy" id="1690604"/>
    <lineage>
        <taxon>Eukaryota</taxon>
        <taxon>Fungi</taxon>
        <taxon>Dikarya</taxon>
        <taxon>Ascomycota</taxon>
        <taxon>Pezizomycotina</taxon>
        <taxon>Eurotiomycetes</taxon>
        <taxon>Chaetothyriomycetidae</taxon>
        <taxon>Chaetothyriales</taxon>
        <taxon>Trichomeriaceae</taxon>
        <taxon>Lithohypha</taxon>
    </lineage>
</organism>
<comment type="similarity">
    <text evidence="1">Belongs to the sorting nexin family.</text>
</comment>
<feature type="domain" description="PX" evidence="5">
    <location>
        <begin position="861"/>
        <end position="979"/>
    </location>
</feature>
<dbReference type="PROSITE" id="PS51207">
    <property type="entry name" value="PXA"/>
    <property type="match status" value="1"/>
</dbReference>
<evidence type="ECO:0000313" key="7">
    <source>
        <dbReference type="EMBL" id="KAK5091557.1"/>
    </source>
</evidence>
<dbReference type="PROSITE" id="PS50195">
    <property type="entry name" value="PX"/>
    <property type="match status" value="1"/>
</dbReference>
<dbReference type="CDD" id="cd06876">
    <property type="entry name" value="PX_MDM1p"/>
    <property type="match status" value="1"/>
</dbReference>
<keyword evidence="3" id="KW-1133">Transmembrane helix</keyword>
<dbReference type="Pfam" id="PF02194">
    <property type="entry name" value="PXA"/>
    <property type="match status" value="1"/>
</dbReference>
<protein>
    <submittedName>
        <fullName evidence="7">tRNA (Guanine-N(7)-)-methyltransferase (tRNA(m7G46)-methyltransferase)</fullName>
    </submittedName>
</protein>
<name>A0AAN7YAL0_9EURO</name>
<dbReference type="PANTHER" id="PTHR22775:SF3">
    <property type="entry name" value="SORTING NEXIN-13"/>
    <property type="match status" value="1"/>
</dbReference>
<dbReference type="SMART" id="SM00315">
    <property type="entry name" value="RGS"/>
    <property type="match status" value="1"/>
</dbReference>
<dbReference type="GO" id="GO:0035091">
    <property type="term" value="F:phosphatidylinositol binding"/>
    <property type="evidence" value="ECO:0007669"/>
    <property type="project" value="InterPro"/>
</dbReference>
<reference evidence="7 8" key="1">
    <citation type="submission" date="2023-08" db="EMBL/GenBank/DDBJ databases">
        <title>Black Yeasts Isolated from many extreme environments.</title>
        <authorList>
            <person name="Coleine C."/>
            <person name="Stajich J.E."/>
            <person name="Selbmann L."/>
        </authorList>
    </citation>
    <scope>NUCLEOTIDE SEQUENCE [LARGE SCALE GENOMIC DNA]</scope>
    <source>
        <strain evidence="7 8">CCFEE 5910</strain>
    </source>
</reference>
<dbReference type="InterPro" id="IPR001683">
    <property type="entry name" value="PX_dom"/>
</dbReference>
<dbReference type="InterPro" id="IPR036871">
    <property type="entry name" value="PX_dom_sf"/>
</dbReference>
<dbReference type="Pfam" id="PF00615">
    <property type="entry name" value="RGS"/>
    <property type="match status" value="1"/>
</dbReference>
<dbReference type="SMART" id="SM00312">
    <property type="entry name" value="PX"/>
    <property type="match status" value="1"/>
</dbReference>
<dbReference type="Proteomes" id="UP001309876">
    <property type="component" value="Unassembled WGS sequence"/>
</dbReference>
<evidence type="ECO:0000259" key="5">
    <source>
        <dbReference type="PROSITE" id="PS50195"/>
    </source>
</evidence>
<sequence length="1260" mass="141886">MTLDRSQLFLAGFATLVAWGIAVRLAPVLWHLANAFFIGALSTILVLLWLNLTTIKGSSSLPPRRSRTYPAFTLPTAWPTELARYNNSLHYEAMQLYPTSLTVSKSLDQLIDLALREFIGSWYKNISSRPCFLHEIDRHTRIAAVELRDRVLREDLVGMLVARILPIITNHLHEFENAERTIKSRALQRNLPESDELDLAIAGAYRDGKLHPAASLTFSDTKSPQQEHMRKILVRVLPLLLDDSMVRSRTVLILVKEIVACAVLFPVLQLLADSDTWNQIVEAYGTTTLQDRKTVRRMRAALDEHTSTAARKQLPAEIPRLQPLDSERAFERFVRTIRKTETLADARRFRNQIASQLARERQVEGQDPVYLRRLEMGKRVLDQKIAKTTKLEVAVNGNTAGEVDTGRPVRASNWTIVDIMHTSSGLSYFMEFMERQKKMAFVQFWVVVDGFRNPLEDDFGDEKLSATVTWTNTDRLDIAQIAEMYILKSDLNVPKELQDGVQDFLQAGRRATPEQYRTARMAILSAQSAVLEELEQKYWPKFCESDLYYKFLASDEGRAVRESRHSIDANGTSTTEPTSPRPRTYTPPISRISSQAQISKSRDLRRAALSSSDVKGLATLKAFDEVMPVRRSLDVDRPLFDDEYDNDPLSLSVQSIGNDSTTGDPHAEPEVIENMEAALNTIMSQSPITDVTDLENDTLFGAALSPQTFSRPSLDTARSGNAVNARIKPSLATLGLVNTSGRIGVFQDNDLFGDEAKFVEDEYADHGEEHKDQPDEEIHQAAPSDLGLTEAITVLSDDIERLVSQEAVVDTLTRKAELTNNVAELRILGKSKASLQREIRRKELQRQQYIVQESDNSLYGRASINIESVMVGREDDGQEYAVYIIKVRRHAGDQLPATSWAIAHRYSEFHSLHQRLRRRYPSTRNMDFPRRRVVLKLQKQFLHGRRLALEAWLQQLLRMPDVCRSREFRSFLSQQAISQPKKNDSTPNSVNTQDMVTRIYNSVTDGMDDFLGNVAVLDQLSVAGQNLISAATSQMTSPMPNTVVSSTSSSDDVIIQPGSIAEAEAELRAFEDKELAPFVKPICDIFLEIFELNRGNNWLRGRAVVVVIHQLLGGTVERKVRDSFSALFSESALLRYIEKAKTTMWPSSDSKDSEAGSTGNQNEEVRKRTPNPPRTKAQKDHSRREAALVLSSLIPELAGSVVGRANAQNAARRLAAVMNNKRLNEHLVCTVLDEMVGFLFEEVSFSGRHGSKDKQKKKAK</sequence>
<proteinExistence type="inferred from homology"/>
<feature type="domain" description="RGS" evidence="4">
    <location>
        <begin position="415"/>
        <end position="552"/>
    </location>
</feature>
<feature type="compositionally biased region" description="Low complexity" evidence="2">
    <location>
        <begin position="572"/>
        <end position="591"/>
    </location>
</feature>
<evidence type="ECO:0000259" key="4">
    <source>
        <dbReference type="PROSITE" id="PS50132"/>
    </source>
</evidence>
<evidence type="ECO:0000259" key="6">
    <source>
        <dbReference type="PROSITE" id="PS51207"/>
    </source>
</evidence>
<feature type="region of interest" description="Disordered" evidence="2">
    <location>
        <begin position="561"/>
        <end position="599"/>
    </location>
</feature>
<keyword evidence="3" id="KW-0812">Transmembrane</keyword>
<accession>A0AAN7YAL0</accession>
<dbReference type="SUPFAM" id="SSF64268">
    <property type="entry name" value="PX domain"/>
    <property type="match status" value="1"/>
</dbReference>
<evidence type="ECO:0000256" key="2">
    <source>
        <dbReference type="SAM" id="MobiDB-lite"/>
    </source>
</evidence>
<feature type="region of interest" description="Disordered" evidence="2">
    <location>
        <begin position="1145"/>
        <end position="1182"/>
    </location>
</feature>
<evidence type="ECO:0000256" key="3">
    <source>
        <dbReference type="SAM" id="Phobius"/>
    </source>
</evidence>
<evidence type="ECO:0000256" key="1">
    <source>
        <dbReference type="ARBA" id="ARBA00010883"/>
    </source>
</evidence>
<dbReference type="PROSITE" id="PS50132">
    <property type="entry name" value="RGS"/>
    <property type="match status" value="1"/>
</dbReference>
<dbReference type="InterPro" id="IPR016137">
    <property type="entry name" value="RGS"/>
</dbReference>
<dbReference type="Pfam" id="PF08628">
    <property type="entry name" value="Nexin_C"/>
    <property type="match status" value="1"/>
</dbReference>
<dbReference type="Gene3D" id="1.10.167.10">
    <property type="entry name" value="Regulator of G-protein Signalling 4, domain 2"/>
    <property type="match status" value="1"/>
</dbReference>
<dbReference type="InterPro" id="IPR013937">
    <property type="entry name" value="Sorting_nexin_C"/>
</dbReference>